<proteinExistence type="predicted"/>
<dbReference type="PANTHER" id="PTHR10039:SF5">
    <property type="entry name" value="NACHT DOMAIN-CONTAINING PROTEIN"/>
    <property type="match status" value="1"/>
</dbReference>
<organism evidence="5 6">
    <name type="scientific">Knufia obscura</name>
    <dbReference type="NCBI Taxonomy" id="1635080"/>
    <lineage>
        <taxon>Eukaryota</taxon>
        <taxon>Fungi</taxon>
        <taxon>Dikarya</taxon>
        <taxon>Ascomycota</taxon>
        <taxon>Pezizomycotina</taxon>
        <taxon>Eurotiomycetes</taxon>
        <taxon>Chaetothyriomycetidae</taxon>
        <taxon>Chaetothyriales</taxon>
        <taxon>Trichomeriaceae</taxon>
        <taxon>Knufia</taxon>
    </lineage>
</organism>
<evidence type="ECO:0000313" key="5">
    <source>
        <dbReference type="EMBL" id="KAK5936775.1"/>
    </source>
</evidence>
<protein>
    <recommendedName>
        <fullName evidence="4">Nephrocystin 3-like N-terminal domain-containing protein</fullName>
    </recommendedName>
</protein>
<reference evidence="5 6" key="1">
    <citation type="journal article" date="2023" name="Res Sq">
        <title>Genomic and morphological characterization of Knufia obscura isolated from the Mars 2020 spacecraft assembly facility.</title>
        <authorList>
            <person name="Chander A.M."/>
            <person name="Teixeira M.M."/>
            <person name="Singh N.K."/>
            <person name="Williams M.P."/>
            <person name="Parker C.W."/>
            <person name="Leo P."/>
            <person name="Stajich J.E."/>
            <person name="Torok T."/>
            <person name="Tighe S."/>
            <person name="Mason C.E."/>
            <person name="Venkateswaran K."/>
        </authorList>
    </citation>
    <scope>NUCLEOTIDE SEQUENCE [LARGE SCALE GENOMIC DNA]</scope>
    <source>
        <strain evidence="5 6">CCFEE 5817</strain>
    </source>
</reference>
<evidence type="ECO:0000256" key="2">
    <source>
        <dbReference type="SAM" id="MobiDB-lite"/>
    </source>
</evidence>
<dbReference type="RefSeq" id="XP_064724865.1">
    <property type="nucleotide sequence ID" value="XM_064879282.1"/>
</dbReference>
<dbReference type="Proteomes" id="UP001334248">
    <property type="component" value="Unassembled WGS sequence"/>
</dbReference>
<feature type="transmembrane region" description="Helical" evidence="3">
    <location>
        <begin position="251"/>
        <end position="269"/>
    </location>
</feature>
<keyword evidence="1" id="KW-0677">Repeat</keyword>
<dbReference type="PANTHER" id="PTHR10039">
    <property type="entry name" value="AMELOGENIN"/>
    <property type="match status" value="1"/>
</dbReference>
<gene>
    <name evidence="5" type="ORF">PMZ80_010894</name>
</gene>
<keyword evidence="3" id="KW-0812">Transmembrane</keyword>
<dbReference type="InterPro" id="IPR056884">
    <property type="entry name" value="NPHP3-like_N"/>
</dbReference>
<dbReference type="GeneID" id="90004343"/>
<dbReference type="EMBL" id="JAVHJV010000022">
    <property type="protein sequence ID" value="KAK5936775.1"/>
    <property type="molecule type" value="Genomic_DNA"/>
</dbReference>
<feature type="region of interest" description="Disordered" evidence="2">
    <location>
        <begin position="1"/>
        <end position="61"/>
    </location>
</feature>
<name>A0ABR0R813_9EURO</name>
<accession>A0ABR0R813</accession>
<evidence type="ECO:0000259" key="4">
    <source>
        <dbReference type="Pfam" id="PF24883"/>
    </source>
</evidence>
<keyword evidence="3" id="KW-0472">Membrane</keyword>
<evidence type="ECO:0000313" key="6">
    <source>
        <dbReference type="Proteomes" id="UP001334248"/>
    </source>
</evidence>
<dbReference type="Pfam" id="PF24883">
    <property type="entry name" value="NPHP3_N"/>
    <property type="match status" value="1"/>
</dbReference>
<feature type="domain" description="Nephrocystin 3-like N-terminal" evidence="4">
    <location>
        <begin position="90"/>
        <end position="247"/>
    </location>
</feature>
<sequence>MGETPAKRARLEKTDGERFPVQRHGHGYGNISISGPASVHLGDRHESSKDGSPHDTTDNGIDKYEGLLKSFLFDRIDARERNVMKALSRTCEWLFQHKDFQEWRTVRDVSDHNGFLWIKGKPGCGKSTIMKKALEQTQKEIQKQSIQQTVVHYFFNARAPTSLEKSSLGLYRSLTYQLLCACPSMRSLFTTKFALKEPGGSDNAWTKEELQDFLCDVVMSAEPLALCMFIDALDEGEQVEDVRQMTESRGISWQFVTLVGLFFAVYWGFCLAF</sequence>
<comment type="caution">
    <text evidence="5">The sequence shown here is derived from an EMBL/GenBank/DDBJ whole genome shotgun (WGS) entry which is preliminary data.</text>
</comment>
<evidence type="ECO:0000256" key="1">
    <source>
        <dbReference type="ARBA" id="ARBA00022737"/>
    </source>
</evidence>
<feature type="compositionally biased region" description="Basic and acidic residues" evidence="2">
    <location>
        <begin position="1"/>
        <end position="20"/>
    </location>
</feature>
<dbReference type="InterPro" id="IPR027417">
    <property type="entry name" value="P-loop_NTPase"/>
</dbReference>
<feature type="compositionally biased region" description="Basic and acidic residues" evidence="2">
    <location>
        <begin position="41"/>
        <end position="61"/>
    </location>
</feature>
<dbReference type="SUPFAM" id="SSF52540">
    <property type="entry name" value="P-loop containing nucleoside triphosphate hydrolases"/>
    <property type="match status" value="1"/>
</dbReference>
<evidence type="ECO:0000256" key="3">
    <source>
        <dbReference type="SAM" id="Phobius"/>
    </source>
</evidence>
<dbReference type="Gene3D" id="3.40.50.300">
    <property type="entry name" value="P-loop containing nucleotide triphosphate hydrolases"/>
    <property type="match status" value="1"/>
</dbReference>
<keyword evidence="3" id="KW-1133">Transmembrane helix</keyword>
<keyword evidence="6" id="KW-1185">Reference proteome</keyword>